<comment type="similarity">
    <text evidence="1">Belongs to the short-chain dehydrogenases/reductases (SDR) family.</text>
</comment>
<sequence>MLKLENKTALITGAGAGIGRATALLFAAEGARIAVVERNVDAGQETARLIQEKGGQALFIAADVTEPEQVEAAVTQTVTAFGGLHVLHNNAGGSTSRDSRVSEAPIDEFWSRIKVDLFGTWLGCRFGIPAIIASGGGAVINMTSIFALIGTHRKDAYTAAKGAVSALTRSMAVEYAAEHVRVNAIAPGATSTERVLKMMANNDATNLSAQNQMFGMVTPEDVAKAALFLACDDSRSTTGHILSVDGGLTIS</sequence>
<evidence type="ECO:0000256" key="1">
    <source>
        <dbReference type="ARBA" id="ARBA00006484"/>
    </source>
</evidence>
<keyword evidence="2" id="KW-0560">Oxidoreductase</keyword>
<dbReference type="PRINTS" id="PR00081">
    <property type="entry name" value="GDHRDH"/>
</dbReference>
<evidence type="ECO:0000313" key="4">
    <source>
        <dbReference type="Proteomes" id="UP000516028"/>
    </source>
</evidence>
<dbReference type="GO" id="GO:0016491">
    <property type="term" value="F:oxidoreductase activity"/>
    <property type="evidence" value="ECO:0007669"/>
    <property type="project" value="UniProtKB-KW"/>
</dbReference>
<dbReference type="SUPFAM" id="SSF51735">
    <property type="entry name" value="NAD(P)-binding Rossmann-fold domains"/>
    <property type="match status" value="1"/>
</dbReference>
<accession>A0A7H0GJW3</accession>
<dbReference type="InterPro" id="IPR020904">
    <property type="entry name" value="Sc_DH/Rdtase_CS"/>
</dbReference>
<gene>
    <name evidence="3" type="ORF">H9K75_22225</name>
</gene>
<proteinExistence type="inferred from homology"/>
<evidence type="ECO:0000256" key="2">
    <source>
        <dbReference type="ARBA" id="ARBA00023002"/>
    </source>
</evidence>
<keyword evidence="4" id="KW-1185">Reference proteome</keyword>
<name>A0A7H0GJW3_9BURK</name>
<dbReference type="PROSITE" id="PS00061">
    <property type="entry name" value="ADH_SHORT"/>
    <property type="match status" value="1"/>
</dbReference>
<dbReference type="InterPro" id="IPR036291">
    <property type="entry name" value="NAD(P)-bd_dom_sf"/>
</dbReference>
<dbReference type="Pfam" id="PF13561">
    <property type="entry name" value="adh_short_C2"/>
    <property type="match status" value="1"/>
</dbReference>
<dbReference type="PRINTS" id="PR00080">
    <property type="entry name" value="SDRFAMILY"/>
</dbReference>
<dbReference type="PANTHER" id="PTHR24321:SF8">
    <property type="entry name" value="ESTRADIOL 17-BETA-DEHYDROGENASE 8-RELATED"/>
    <property type="match status" value="1"/>
</dbReference>
<evidence type="ECO:0000313" key="3">
    <source>
        <dbReference type="EMBL" id="QNP48579.1"/>
    </source>
</evidence>
<dbReference type="PANTHER" id="PTHR24321">
    <property type="entry name" value="DEHYDROGENASES, SHORT CHAIN"/>
    <property type="match status" value="1"/>
</dbReference>
<dbReference type="FunFam" id="3.40.50.720:FF:000084">
    <property type="entry name" value="Short-chain dehydrogenase reductase"/>
    <property type="match status" value="1"/>
</dbReference>
<reference evidence="3 4" key="1">
    <citation type="submission" date="2020-08" db="EMBL/GenBank/DDBJ databases">
        <title>Genome sequence of Diaphorobacter aerolatus KACC 16536T.</title>
        <authorList>
            <person name="Hyun D.-W."/>
            <person name="Bae J.-W."/>
        </authorList>
    </citation>
    <scope>NUCLEOTIDE SEQUENCE [LARGE SCALE GENOMIC DNA]</scope>
    <source>
        <strain evidence="3 4">KACC 16536</strain>
    </source>
</reference>
<dbReference type="KEGG" id="daer:H9K75_22225"/>
<dbReference type="Gene3D" id="3.40.50.720">
    <property type="entry name" value="NAD(P)-binding Rossmann-like Domain"/>
    <property type="match status" value="1"/>
</dbReference>
<dbReference type="InterPro" id="IPR002347">
    <property type="entry name" value="SDR_fam"/>
</dbReference>
<protein>
    <submittedName>
        <fullName evidence="3">SDR family oxidoreductase</fullName>
    </submittedName>
</protein>
<organism evidence="3 4">
    <name type="scientific">Diaphorobacter aerolatus</name>
    <dbReference type="NCBI Taxonomy" id="1288495"/>
    <lineage>
        <taxon>Bacteria</taxon>
        <taxon>Pseudomonadati</taxon>
        <taxon>Pseudomonadota</taxon>
        <taxon>Betaproteobacteria</taxon>
        <taxon>Burkholderiales</taxon>
        <taxon>Comamonadaceae</taxon>
        <taxon>Diaphorobacter</taxon>
    </lineage>
</organism>
<dbReference type="AlphaFoldDB" id="A0A7H0GJW3"/>
<dbReference type="Proteomes" id="UP000516028">
    <property type="component" value="Chromosome"/>
</dbReference>
<dbReference type="EMBL" id="CP060783">
    <property type="protein sequence ID" value="QNP48579.1"/>
    <property type="molecule type" value="Genomic_DNA"/>
</dbReference>
<dbReference type="CDD" id="cd05233">
    <property type="entry name" value="SDR_c"/>
    <property type="match status" value="1"/>
</dbReference>